<name>A0A067S3Y5_GALM3</name>
<sequence length="201" mass="22175">MKNSTTQRRSNKPVARIPVTFEAPADALGNAGPSVEREIIMVREMGQQRSTGRTYRSKPTAVVDDPWLANEDAEIGLDLDSVEADQAFNADFADIEEAATNLKEEKNKKKKRTLASVGSASQLLITSINFTTSLVLWFYGRSRTETFILTKCSGGRGVEMHGLQGRPRVLIAVLARLKNPQLGSIVVRSVFPRNWFAKPAV</sequence>
<keyword evidence="1" id="KW-0472">Membrane</keyword>
<keyword evidence="3" id="KW-1185">Reference proteome</keyword>
<dbReference type="AlphaFoldDB" id="A0A067S3Y5"/>
<keyword evidence="1" id="KW-0812">Transmembrane</keyword>
<proteinExistence type="predicted"/>
<gene>
    <name evidence="2" type="ORF">GALMADRAFT_217504</name>
</gene>
<evidence type="ECO:0000313" key="3">
    <source>
        <dbReference type="Proteomes" id="UP000027222"/>
    </source>
</evidence>
<dbReference type="EMBL" id="KL142442">
    <property type="protein sequence ID" value="KDR65535.1"/>
    <property type="molecule type" value="Genomic_DNA"/>
</dbReference>
<reference evidence="3" key="1">
    <citation type="journal article" date="2014" name="Proc. Natl. Acad. Sci. U.S.A.">
        <title>Extensive sampling of basidiomycete genomes demonstrates inadequacy of the white-rot/brown-rot paradigm for wood decay fungi.</title>
        <authorList>
            <person name="Riley R."/>
            <person name="Salamov A.A."/>
            <person name="Brown D.W."/>
            <person name="Nagy L.G."/>
            <person name="Floudas D."/>
            <person name="Held B.W."/>
            <person name="Levasseur A."/>
            <person name="Lombard V."/>
            <person name="Morin E."/>
            <person name="Otillar R."/>
            <person name="Lindquist E.A."/>
            <person name="Sun H."/>
            <person name="LaButti K.M."/>
            <person name="Schmutz J."/>
            <person name="Jabbour D."/>
            <person name="Luo H."/>
            <person name="Baker S.E."/>
            <person name="Pisabarro A.G."/>
            <person name="Walton J.D."/>
            <person name="Blanchette R.A."/>
            <person name="Henrissat B."/>
            <person name="Martin F."/>
            <person name="Cullen D."/>
            <person name="Hibbett D.S."/>
            <person name="Grigoriev I.V."/>
        </authorList>
    </citation>
    <scope>NUCLEOTIDE SEQUENCE [LARGE SCALE GENOMIC DNA]</scope>
    <source>
        <strain evidence="3">CBS 339.88</strain>
    </source>
</reference>
<evidence type="ECO:0000256" key="1">
    <source>
        <dbReference type="SAM" id="Phobius"/>
    </source>
</evidence>
<keyword evidence="1" id="KW-1133">Transmembrane helix</keyword>
<dbReference type="Proteomes" id="UP000027222">
    <property type="component" value="Unassembled WGS sequence"/>
</dbReference>
<accession>A0A067S3Y5</accession>
<evidence type="ECO:0000313" key="2">
    <source>
        <dbReference type="EMBL" id="KDR65535.1"/>
    </source>
</evidence>
<organism evidence="2 3">
    <name type="scientific">Galerina marginata (strain CBS 339.88)</name>
    <dbReference type="NCBI Taxonomy" id="685588"/>
    <lineage>
        <taxon>Eukaryota</taxon>
        <taxon>Fungi</taxon>
        <taxon>Dikarya</taxon>
        <taxon>Basidiomycota</taxon>
        <taxon>Agaricomycotina</taxon>
        <taxon>Agaricomycetes</taxon>
        <taxon>Agaricomycetidae</taxon>
        <taxon>Agaricales</taxon>
        <taxon>Agaricineae</taxon>
        <taxon>Strophariaceae</taxon>
        <taxon>Galerina</taxon>
    </lineage>
</organism>
<dbReference type="HOGENOM" id="CLU_1360507_0_0_1"/>
<protein>
    <submittedName>
        <fullName evidence="2">Uncharacterized protein</fullName>
    </submittedName>
</protein>
<feature type="transmembrane region" description="Helical" evidence="1">
    <location>
        <begin position="113"/>
        <end position="139"/>
    </location>
</feature>
<dbReference type="STRING" id="685588.A0A067S3Y5"/>